<proteinExistence type="predicted"/>
<keyword evidence="1" id="KW-1185">Reference proteome</keyword>
<protein>
    <submittedName>
        <fullName evidence="2">Uncharacterized protein</fullName>
    </submittedName>
</protein>
<reference evidence="2" key="3">
    <citation type="submission" date="2025-08" db="UniProtKB">
        <authorList>
            <consortium name="RefSeq"/>
        </authorList>
    </citation>
    <scope>IDENTIFICATION</scope>
    <source>
        <strain evidence="2">NI907</strain>
    </source>
</reference>
<evidence type="ECO:0000313" key="1">
    <source>
        <dbReference type="Proteomes" id="UP000515153"/>
    </source>
</evidence>
<dbReference type="KEGG" id="pgri:PgNI_01066"/>
<sequence>TTHSCGHGQITAAEWCEKYKNSLQSSIRCPINIKYYMEEERLCNQLGCSYHTSKCKNKSIV</sequence>
<accession>A0A6P8BGN2</accession>
<evidence type="ECO:0000313" key="2">
    <source>
        <dbReference type="RefSeq" id="XP_030986244.1"/>
    </source>
</evidence>
<dbReference type="AlphaFoldDB" id="A0A6P8BGN2"/>
<name>A0A6P8BGN2_PYRGI</name>
<dbReference type="GeneID" id="41956056"/>
<feature type="non-terminal residue" evidence="2">
    <location>
        <position position="1"/>
    </location>
</feature>
<reference evidence="2" key="2">
    <citation type="submission" date="2019-10" db="EMBL/GenBank/DDBJ databases">
        <authorList>
            <consortium name="NCBI Genome Project"/>
        </authorList>
    </citation>
    <scope>NUCLEOTIDE SEQUENCE</scope>
    <source>
        <strain evidence="2">NI907</strain>
    </source>
</reference>
<dbReference type="RefSeq" id="XP_030986244.1">
    <property type="nucleotide sequence ID" value="XM_031121142.1"/>
</dbReference>
<gene>
    <name evidence="2" type="ORF">PgNI_01066</name>
</gene>
<organism evidence="1 2">
    <name type="scientific">Pyricularia grisea</name>
    <name type="common">Crabgrass-specific blast fungus</name>
    <name type="synonym">Magnaporthe grisea</name>
    <dbReference type="NCBI Taxonomy" id="148305"/>
    <lineage>
        <taxon>Eukaryota</taxon>
        <taxon>Fungi</taxon>
        <taxon>Dikarya</taxon>
        <taxon>Ascomycota</taxon>
        <taxon>Pezizomycotina</taxon>
        <taxon>Sordariomycetes</taxon>
        <taxon>Sordariomycetidae</taxon>
        <taxon>Magnaporthales</taxon>
        <taxon>Pyriculariaceae</taxon>
        <taxon>Pyricularia</taxon>
    </lineage>
</organism>
<reference evidence="2" key="1">
    <citation type="journal article" date="2019" name="Mol. Biol. Evol.">
        <title>Blast fungal genomes show frequent chromosomal changes, gene gains and losses, and effector gene turnover.</title>
        <authorList>
            <person name="Gomez Luciano L.B."/>
            <person name="Jason Tsai I."/>
            <person name="Chuma I."/>
            <person name="Tosa Y."/>
            <person name="Chen Y.H."/>
            <person name="Li J.Y."/>
            <person name="Li M.Y."/>
            <person name="Jade Lu M.Y."/>
            <person name="Nakayashiki H."/>
            <person name="Li W.H."/>
        </authorList>
    </citation>
    <scope>NUCLEOTIDE SEQUENCE</scope>
    <source>
        <strain evidence="2">NI907</strain>
    </source>
</reference>
<dbReference type="Proteomes" id="UP000515153">
    <property type="component" value="Unplaced"/>
</dbReference>